<dbReference type="EMBL" id="LAFY01000331">
    <property type="protein sequence ID" value="KJY00205.1"/>
    <property type="molecule type" value="Genomic_DNA"/>
</dbReference>
<accession>A0A0F4GRX6</accession>
<sequence length="258" mass="28497">MPSQAWFHTRVASTPSALTAGDGCHPDEAKALAQYLSGSITTDETAINITAPILAEADPPHECYRLWGLLCDALVELSEEECQKTIDLLLAIRNLPSSSPALVWSQLPGFASMWDTLHRLHLQGRDGWEAEVETMAESRRSKLREHFTAVGSAEAKLFVNGLVGAEWGFKVLDLLSSKRPGLDIFLSEIHAWLKIAGGKLRAAAKVEDEDCNTEWQVGEVATIKHWASWKEDLSRLGREGSEISEEGRRLAAACYNRM</sequence>
<evidence type="ECO:0000313" key="2">
    <source>
        <dbReference type="Proteomes" id="UP000033647"/>
    </source>
</evidence>
<protein>
    <submittedName>
        <fullName evidence="1">Uncharacterized protein</fullName>
    </submittedName>
</protein>
<gene>
    <name evidence="1" type="ORF">TI39_contig339g00029</name>
</gene>
<dbReference type="Proteomes" id="UP000033647">
    <property type="component" value="Unassembled WGS sequence"/>
</dbReference>
<name>A0A0F4GRX6_9PEZI</name>
<comment type="caution">
    <text evidence="1">The sequence shown here is derived from an EMBL/GenBank/DDBJ whole genome shotgun (WGS) entry which is preliminary data.</text>
</comment>
<organism evidence="1 2">
    <name type="scientific">Zymoseptoria brevis</name>
    <dbReference type="NCBI Taxonomy" id="1047168"/>
    <lineage>
        <taxon>Eukaryota</taxon>
        <taxon>Fungi</taxon>
        <taxon>Dikarya</taxon>
        <taxon>Ascomycota</taxon>
        <taxon>Pezizomycotina</taxon>
        <taxon>Dothideomycetes</taxon>
        <taxon>Dothideomycetidae</taxon>
        <taxon>Mycosphaerellales</taxon>
        <taxon>Mycosphaerellaceae</taxon>
        <taxon>Zymoseptoria</taxon>
    </lineage>
</organism>
<dbReference type="AlphaFoldDB" id="A0A0F4GRX6"/>
<dbReference type="InterPro" id="IPR022085">
    <property type="entry name" value="OpdG"/>
</dbReference>
<dbReference type="Pfam" id="PF12311">
    <property type="entry name" value="DUF3632"/>
    <property type="match status" value="1"/>
</dbReference>
<dbReference type="OrthoDB" id="5392447at2759"/>
<evidence type="ECO:0000313" key="1">
    <source>
        <dbReference type="EMBL" id="KJY00205.1"/>
    </source>
</evidence>
<keyword evidence="2" id="KW-1185">Reference proteome</keyword>
<proteinExistence type="predicted"/>
<reference evidence="1 2" key="1">
    <citation type="submission" date="2015-03" db="EMBL/GenBank/DDBJ databases">
        <title>RNA-seq based gene annotation and comparative genomics of four Zymoseptoria species reveal species-specific pathogenicity related genes and transposable element activity.</title>
        <authorList>
            <person name="Grandaubert J."/>
            <person name="Bhattacharyya A."/>
            <person name="Stukenbrock E.H."/>
        </authorList>
    </citation>
    <scope>NUCLEOTIDE SEQUENCE [LARGE SCALE GENOMIC DNA]</scope>
    <source>
        <strain evidence="1 2">Zb18110</strain>
    </source>
</reference>